<dbReference type="RefSeq" id="WP_113031975.1">
    <property type="nucleotide sequence ID" value="NZ_QMFB01000009.1"/>
</dbReference>
<keyword evidence="1" id="KW-1133">Transmembrane helix</keyword>
<feature type="transmembrane region" description="Helical" evidence="1">
    <location>
        <begin position="47"/>
        <end position="68"/>
    </location>
</feature>
<accession>A0A329MKH8</accession>
<reference evidence="2 3" key="1">
    <citation type="journal article" date="2009" name="Int. J. Syst. Evol. Microbiol.">
        <title>Paenibacillus contaminans sp. nov., isolated from a contaminated laboratory plate.</title>
        <authorList>
            <person name="Chou J.H."/>
            <person name="Lee J.H."/>
            <person name="Lin M.C."/>
            <person name="Chang P.S."/>
            <person name="Arun A.B."/>
            <person name="Young C.C."/>
            <person name="Chen W.M."/>
        </authorList>
    </citation>
    <scope>NUCLEOTIDE SEQUENCE [LARGE SCALE GENOMIC DNA]</scope>
    <source>
        <strain evidence="2 3">CKOBP-6</strain>
    </source>
</reference>
<name>A0A329MKH8_9BACL</name>
<protein>
    <submittedName>
        <fullName evidence="2">Uncharacterized protein</fullName>
    </submittedName>
</protein>
<organism evidence="2 3">
    <name type="scientific">Paenibacillus contaminans</name>
    <dbReference type="NCBI Taxonomy" id="450362"/>
    <lineage>
        <taxon>Bacteria</taxon>
        <taxon>Bacillati</taxon>
        <taxon>Bacillota</taxon>
        <taxon>Bacilli</taxon>
        <taxon>Bacillales</taxon>
        <taxon>Paenibacillaceae</taxon>
        <taxon>Paenibacillus</taxon>
    </lineage>
</organism>
<keyword evidence="1" id="KW-0812">Transmembrane</keyword>
<evidence type="ECO:0000313" key="3">
    <source>
        <dbReference type="Proteomes" id="UP000250369"/>
    </source>
</evidence>
<evidence type="ECO:0000256" key="1">
    <source>
        <dbReference type="SAM" id="Phobius"/>
    </source>
</evidence>
<feature type="transmembrane region" description="Helical" evidence="1">
    <location>
        <begin position="12"/>
        <end position="35"/>
    </location>
</feature>
<gene>
    <name evidence="2" type="ORF">DQG23_16535</name>
</gene>
<dbReference type="Proteomes" id="UP000250369">
    <property type="component" value="Unassembled WGS sequence"/>
</dbReference>
<dbReference type="EMBL" id="QMFB01000009">
    <property type="protein sequence ID" value="RAV20078.1"/>
    <property type="molecule type" value="Genomic_DNA"/>
</dbReference>
<sequence length="151" mass="17089">MQPAERAFNVRIPFLSAFLMMLSPVIVFIGQMPLLVTAIQQEHTVSAVVYGTASAIIAACGVFMFVVIRKKKTCVMLADTLQLERAVVAAADLEKVVIYESTISIRIKNAPTFKRVFRFRFAEKEGLDCFKDWLEERHIAFEVKSLFQVVK</sequence>
<proteinExistence type="predicted"/>
<keyword evidence="3" id="KW-1185">Reference proteome</keyword>
<dbReference type="AlphaFoldDB" id="A0A329MKH8"/>
<keyword evidence="1" id="KW-0472">Membrane</keyword>
<comment type="caution">
    <text evidence="2">The sequence shown here is derived from an EMBL/GenBank/DDBJ whole genome shotgun (WGS) entry which is preliminary data.</text>
</comment>
<evidence type="ECO:0000313" key="2">
    <source>
        <dbReference type="EMBL" id="RAV20078.1"/>
    </source>
</evidence>